<dbReference type="EnsemblPlants" id="KQL17213">
    <property type="protein sequence ID" value="KQL17213"/>
    <property type="gene ID" value="SETIT_025310mg"/>
</dbReference>
<keyword evidence="3" id="KW-1185">Reference proteome</keyword>
<dbReference type="InParanoid" id="K3ZFF9"/>
<feature type="region of interest" description="Disordered" evidence="1">
    <location>
        <begin position="80"/>
        <end position="116"/>
    </location>
</feature>
<evidence type="ECO:0000313" key="3">
    <source>
        <dbReference type="Proteomes" id="UP000004995"/>
    </source>
</evidence>
<organism evidence="2 3">
    <name type="scientific">Setaria italica</name>
    <name type="common">Foxtail millet</name>
    <name type="synonym">Panicum italicum</name>
    <dbReference type="NCBI Taxonomy" id="4555"/>
    <lineage>
        <taxon>Eukaryota</taxon>
        <taxon>Viridiplantae</taxon>
        <taxon>Streptophyta</taxon>
        <taxon>Embryophyta</taxon>
        <taxon>Tracheophyta</taxon>
        <taxon>Spermatophyta</taxon>
        <taxon>Magnoliopsida</taxon>
        <taxon>Liliopsida</taxon>
        <taxon>Poales</taxon>
        <taxon>Poaceae</taxon>
        <taxon>PACMAD clade</taxon>
        <taxon>Panicoideae</taxon>
        <taxon>Panicodae</taxon>
        <taxon>Paniceae</taxon>
        <taxon>Cenchrinae</taxon>
        <taxon>Setaria</taxon>
    </lineage>
</organism>
<name>K3ZFF9_SETIT</name>
<protein>
    <submittedName>
        <fullName evidence="2">Uncharacterized protein</fullName>
    </submittedName>
</protein>
<accession>K3ZFF9</accession>
<dbReference type="HOGENOM" id="CLU_1613642_0_0_1"/>
<evidence type="ECO:0000256" key="1">
    <source>
        <dbReference type="SAM" id="MobiDB-lite"/>
    </source>
</evidence>
<reference evidence="3" key="1">
    <citation type="journal article" date="2012" name="Nat. Biotechnol.">
        <title>Reference genome sequence of the model plant Setaria.</title>
        <authorList>
            <person name="Bennetzen J.L."/>
            <person name="Schmutz J."/>
            <person name="Wang H."/>
            <person name="Percifield R."/>
            <person name="Hawkins J."/>
            <person name="Pontaroli A.C."/>
            <person name="Estep M."/>
            <person name="Feng L."/>
            <person name="Vaughn J.N."/>
            <person name="Grimwood J."/>
            <person name="Jenkins J."/>
            <person name="Barry K."/>
            <person name="Lindquist E."/>
            <person name="Hellsten U."/>
            <person name="Deshpande S."/>
            <person name="Wang X."/>
            <person name="Wu X."/>
            <person name="Mitros T."/>
            <person name="Triplett J."/>
            <person name="Yang X."/>
            <person name="Ye C.Y."/>
            <person name="Mauro-Herrera M."/>
            <person name="Wang L."/>
            <person name="Li P."/>
            <person name="Sharma M."/>
            <person name="Sharma R."/>
            <person name="Ronald P.C."/>
            <person name="Panaud O."/>
            <person name="Kellogg E.A."/>
            <person name="Brutnell T.P."/>
            <person name="Doust A.N."/>
            <person name="Tuskan G.A."/>
            <person name="Rokhsar D."/>
            <person name="Devos K.M."/>
        </authorList>
    </citation>
    <scope>NUCLEOTIDE SEQUENCE [LARGE SCALE GENOMIC DNA]</scope>
    <source>
        <strain evidence="3">cv. Yugu1</strain>
    </source>
</reference>
<sequence>MARGLCGISAAATPACRRERSPFQRCRHGVEGGKRRPVPLAHGHAVADWQTCGAVVAPRGAGRRGRASWQWCAAAWRGAVAPPPSRRHRSSAFPSGQRHHAVLPRPAAACQASRSPLHHPVKAPPVRLPILICFSASTSAASSAATTAPPPRLHHHSSSCSSQRA</sequence>
<evidence type="ECO:0000313" key="2">
    <source>
        <dbReference type="EnsemblPlants" id="KQL17213"/>
    </source>
</evidence>
<dbReference type="Proteomes" id="UP000004995">
    <property type="component" value="Unassembled WGS sequence"/>
</dbReference>
<proteinExistence type="predicted"/>
<dbReference type="Gramene" id="KQL17213">
    <property type="protein sequence ID" value="KQL17213"/>
    <property type="gene ID" value="SETIT_025310mg"/>
</dbReference>
<dbReference type="AlphaFoldDB" id="K3ZFF9"/>
<dbReference type="EMBL" id="AGNK02002122">
    <property type="status" value="NOT_ANNOTATED_CDS"/>
    <property type="molecule type" value="Genomic_DNA"/>
</dbReference>
<reference evidence="2" key="2">
    <citation type="submission" date="2018-08" db="UniProtKB">
        <authorList>
            <consortium name="EnsemblPlants"/>
        </authorList>
    </citation>
    <scope>IDENTIFICATION</scope>
    <source>
        <strain evidence="2">Yugu1</strain>
    </source>
</reference>
<feature type="region of interest" description="Disordered" evidence="1">
    <location>
        <begin position="143"/>
        <end position="165"/>
    </location>
</feature>